<dbReference type="GO" id="GO:0000408">
    <property type="term" value="C:EKC/KEOPS complex"/>
    <property type="evidence" value="ECO:0007669"/>
    <property type="project" value="InterPro"/>
</dbReference>
<proteinExistence type="predicted"/>
<gene>
    <name evidence="2" type="primary">si:dkeyp-55f12.3</name>
</gene>
<organism evidence="2 3">
    <name type="scientific">Scophthalmus maximus</name>
    <name type="common">Turbot</name>
    <name type="synonym">Psetta maxima</name>
    <dbReference type="NCBI Taxonomy" id="52904"/>
    <lineage>
        <taxon>Eukaryota</taxon>
        <taxon>Metazoa</taxon>
        <taxon>Chordata</taxon>
        <taxon>Craniata</taxon>
        <taxon>Vertebrata</taxon>
        <taxon>Euteleostomi</taxon>
        <taxon>Actinopterygii</taxon>
        <taxon>Neopterygii</taxon>
        <taxon>Teleostei</taxon>
        <taxon>Neoteleostei</taxon>
        <taxon>Acanthomorphata</taxon>
        <taxon>Carangaria</taxon>
        <taxon>Pleuronectiformes</taxon>
        <taxon>Pleuronectoidei</taxon>
        <taxon>Scophthalmidae</taxon>
        <taxon>Scophthalmus</taxon>
    </lineage>
</organism>
<dbReference type="Ensembl" id="ENSSMAT00000051137.1">
    <property type="protein sequence ID" value="ENSSMAP00000064795.1"/>
    <property type="gene ID" value="ENSSMAG00000034573.1"/>
</dbReference>
<protein>
    <recommendedName>
        <fullName evidence="4">EKC/KEOPS complex subunit GON7</fullName>
    </recommendedName>
</protein>
<name>A0A8D3DZ36_SCOMX</name>
<dbReference type="GeneTree" id="ENSGT00940000176260"/>
<reference evidence="2" key="1">
    <citation type="submission" date="2023-05" db="EMBL/GenBank/DDBJ databases">
        <title>High-quality long-read genome of Scophthalmus maximus.</title>
        <authorList>
            <person name="Lien S."/>
            <person name="Martinez P."/>
        </authorList>
    </citation>
    <scope>NUCLEOTIDE SEQUENCE [LARGE SCALE GENOMIC DNA]</scope>
</reference>
<feature type="region of interest" description="Disordered" evidence="1">
    <location>
        <begin position="53"/>
        <end position="86"/>
    </location>
</feature>
<evidence type="ECO:0000256" key="1">
    <source>
        <dbReference type="SAM" id="MobiDB-lite"/>
    </source>
</evidence>
<reference evidence="2" key="2">
    <citation type="submission" date="2025-08" db="UniProtKB">
        <authorList>
            <consortium name="Ensembl"/>
        </authorList>
    </citation>
    <scope>IDENTIFICATION</scope>
</reference>
<sequence length="86" mass="9856">MSGMALSAELQFRDGQRRKICVQVENKLSSLITGINDLIVNVSQLLSELVEQEKSHGDYEVSDEEDEEREDPPDYELQPSTKRFKL</sequence>
<dbReference type="Proteomes" id="UP000694558">
    <property type="component" value="Chromosome 20"/>
</dbReference>
<evidence type="ECO:0000313" key="3">
    <source>
        <dbReference type="Proteomes" id="UP000694558"/>
    </source>
</evidence>
<evidence type="ECO:0000313" key="2">
    <source>
        <dbReference type="Ensembl" id="ENSSMAP00000064795.1"/>
    </source>
</evidence>
<dbReference type="InterPro" id="IPR027893">
    <property type="entry name" value="GON7_meta"/>
</dbReference>
<evidence type="ECO:0008006" key="4">
    <source>
        <dbReference type="Google" id="ProtNLM"/>
    </source>
</evidence>
<accession>A0A8D3DZ36</accession>
<dbReference type="Pfam" id="PF15387">
    <property type="entry name" value="DUF4611"/>
    <property type="match status" value="1"/>
</dbReference>
<dbReference type="AlphaFoldDB" id="A0A8D3DZ36"/>
<feature type="compositionally biased region" description="Acidic residues" evidence="1">
    <location>
        <begin position="60"/>
        <end position="74"/>
    </location>
</feature>